<proteinExistence type="predicted"/>
<keyword evidence="2" id="KW-1185">Reference proteome</keyword>
<reference evidence="1" key="1">
    <citation type="journal article" date="2023" name="G3 (Bethesda)">
        <title>A reference genome for the long-term kleptoplast-retaining sea slug Elysia crispata morphotype clarki.</title>
        <authorList>
            <person name="Eastman K.E."/>
            <person name="Pendleton A.L."/>
            <person name="Shaikh M.A."/>
            <person name="Suttiyut T."/>
            <person name="Ogas R."/>
            <person name="Tomko P."/>
            <person name="Gavelis G."/>
            <person name="Widhalm J.R."/>
            <person name="Wisecaver J.H."/>
        </authorList>
    </citation>
    <scope>NUCLEOTIDE SEQUENCE</scope>
    <source>
        <strain evidence="1">ECLA1</strain>
    </source>
</reference>
<dbReference type="EMBL" id="JAWDGP010003778">
    <property type="protein sequence ID" value="KAK3771047.1"/>
    <property type="molecule type" value="Genomic_DNA"/>
</dbReference>
<name>A0AAE1DHT3_9GAST</name>
<comment type="caution">
    <text evidence="1">The sequence shown here is derived from an EMBL/GenBank/DDBJ whole genome shotgun (WGS) entry which is preliminary data.</text>
</comment>
<dbReference type="AlphaFoldDB" id="A0AAE1DHT3"/>
<sequence length="301" mass="33503">MSCAPPKAVRVTDNFSLLPWEEHPVAGNKVPHLTLSFHPVAGNKVPHLTLSFHPVAGNKVPHLTLSFHPVAGNKVPHLTLSFHPVAGNKVPHLTLSFHPVAGIFQVLAISQASSTQTCMRNLVSCNNQNTAMNMQSSRAGQHFTDTCTTLLASGEKVNVNQLRRMWLRIVHAYRKYYSLSVGFHFSVELTSGNTLGEVEQEAFNPKVSSLIERTARSGRGNPEPRQTTRLQICRCNVALNVVTRARERSHKMTPCLQFCYCHNSSLNEAGRVIPDHLLMDKRETVMRQPSLTVVRTHRARA</sequence>
<accession>A0AAE1DHT3</accession>
<evidence type="ECO:0000313" key="1">
    <source>
        <dbReference type="EMBL" id="KAK3771047.1"/>
    </source>
</evidence>
<organism evidence="1 2">
    <name type="scientific">Elysia crispata</name>
    <name type="common">lettuce slug</name>
    <dbReference type="NCBI Taxonomy" id="231223"/>
    <lineage>
        <taxon>Eukaryota</taxon>
        <taxon>Metazoa</taxon>
        <taxon>Spiralia</taxon>
        <taxon>Lophotrochozoa</taxon>
        <taxon>Mollusca</taxon>
        <taxon>Gastropoda</taxon>
        <taxon>Heterobranchia</taxon>
        <taxon>Euthyneura</taxon>
        <taxon>Panpulmonata</taxon>
        <taxon>Sacoglossa</taxon>
        <taxon>Placobranchoidea</taxon>
        <taxon>Plakobranchidae</taxon>
        <taxon>Elysia</taxon>
    </lineage>
</organism>
<evidence type="ECO:0000313" key="2">
    <source>
        <dbReference type="Proteomes" id="UP001283361"/>
    </source>
</evidence>
<dbReference type="Proteomes" id="UP001283361">
    <property type="component" value="Unassembled WGS sequence"/>
</dbReference>
<gene>
    <name evidence="1" type="ORF">RRG08_002095</name>
</gene>
<protein>
    <submittedName>
        <fullName evidence="1">Uncharacterized protein</fullName>
    </submittedName>
</protein>